<dbReference type="EMBL" id="NHRJ02000014">
    <property type="protein sequence ID" value="PZE19680.1"/>
    <property type="molecule type" value="Genomic_DNA"/>
</dbReference>
<feature type="active site" description="Schiff-base intermediate with substrate" evidence="7">
    <location>
        <position position="165"/>
    </location>
</feature>
<reference evidence="8" key="1">
    <citation type="submission" date="2018-06" db="EMBL/GenBank/DDBJ databases">
        <title>Paenibacillus xerothermodurans sp. nov. an extremely dry heat resistant spore forming bacterium isolated from the soil of Cape Canaveral, Florida.</title>
        <authorList>
            <person name="Seuylemezian A."/>
            <person name="Kaur N."/>
            <person name="Patil P."/>
            <person name="Patil P."/>
            <person name="Mayilraj S."/>
            <person name="Vaishampayan P."/>
        </authorList>
    </citation>
    <scope>NUCLEOTIDE SEQUENCE [LARGE SCALE GENOMIC DNA]</scope>
    <source>
        <strain evidence="8">ATCC 27380</strain>
    </source>
</reference>
<evidence type="ECO:0000256" key="5">
    <source>
        <dbReference type="HAMAP-Rule" id="MF_00694"/>
    </source>
</evidence>
<dbReference type="PIRSF" id="PIRSF001365">
    <property type="entry name" value="DHDPS"/>
    <property type="match status" value="1"/>
</dbReference>
<evidence type="ECO:0000256" key="7">
    <source>
        <dbReference type="PIRSR" id="PIRSR001365-1"/>
    </source>
</evidence>
<dbReference type="SMART" id="SM01130">
    <property type="entry name" value="DHDPS"/>
    <property type="match status" value="1"/>
</dbReference>
<dbReference type="UniPathway" id="UPA00564">
    <property type="reaction ID" value="UER00628"/>
</dbReference>
<comment type="catalytic activity">
    <reaction evidence="1 5">
        <text>5-dehydro-4-deoxy-D-glucarate + H(+) = 2,5-dioxopentanoate + CO2 + H2O</text>
        <dbReference type="Rhea" id="RHEA:24608"/>
        <dbReference type="ChEBI" id="CHEBI:15377"/>
        <dbReference type="ChEBI" id="CHEBI:15378"/>
        <dbReference type="ChEBI" id="CHEBI:16526"/>
        <dbReference type="ChEBI" id="CHEBI:42819"/>
        <dbReference type="ChEBI" id="CHEBI:58136"/>
        <dbReference type="EC" id="4.2.1.41"/>
    </reaction>
</comment>
<accession>A0A2W1N7V2</accession>
<evidence type="ECO:0000256" key="6">
    <source>
        <dbReference type="PIRNR" id="PIRNR001365"/>
    </source>
</evidence>
<dbReference type="EC" id="4.2.1.41" evidence="5"/>
<sequence length="322" mass="35730">MAQNRQNRQIKGILGFPVAPFNTHDQLDHAALQENIQFLLDSGLDAIYVCAGAGEFQSLTRVEYETIVEMAVSLSGGKAPVFTGVGGNIAEALELARISQAKGADGYLILPPYLINAEQAGLYDYFKAIIESTELDAIIYQRDNAVLSLGTLRRLTELSQLIGLKDGVGTMETNVEFVQTLGARLSWVNGMPFAELTYPAYRPLGFNAYSSAISNYIPHISRLFYCAVQQNNQELLTELYTEVIFPINNIRKQRKGYAVALIKAGMEIMGLSVGARVRPPLIPVEPEHYKELEQALKRALDRFPVQSTPLEKEELHYGKSTR</sequence>
<evidence type="ECO:0000256" key="2">
    <source>
        <dbReference type="ARBA" id="ARBA00004983"/>
    </source>
</evidence>
<dbReference type="InterPro" id="IPR013785">
    <property type="entry name" value="Aldolase_TIM"/>
</dbReference>
<gene>
    <name evidence="8" type="primary">kdgD</name>
    <name evidence="8" type="ORF">CBW46_017240</name>
</gene>
<protein>
    <recommendedName>
        <fullName evidence="5">Probable 5-dehydro-4-deoxyglucarate dehydratase</fullName>
        <ecNumber evidence="5">4.2.1.41</ecNumber>
    </recommendedName>
    <alternativeName>
        <fullName evidence="5">5-keto-4-deoxy-glucarate dehydratase</fullName>
        <shortName evidence="5">KDGDH</shortName>
    </alternativeName>
</protein>
<dbReference type="PANTHER" id="PTHR12128">
    <property type="entry name" value="DIHYDRODIPICOLINATE SYNTHASE"/>
    <property type="match status" value="1"/>
</dbReference>
<dbReference type="SUPFAM" id="SSF51569">
    <property type="entry name" value="Aldolase"/>
    <property type="match status" value="1"/>
</dbReference>
<dbReference type="AlphaFoldDB" id="A0A2W1N7V2"/>
<dbReference type="GO" id="GO:0008840">
    <property type="term" value="F:4-hydroxy-tetrahydrodipicolinate synthase activity"/>
    <property type="evidence" value="ECO:0007669"/>
    <property type="project" value="TreeGrafter"/>
</dbReference>
<dbReference type="RefSeq" id="WP_089201227.1">
    <property type="nucleotide sequence ID" value="NZ_NHRJ02000014.1"/>
</dbReference>
<dbReference type="InterPro" id="IPR002220">
    <property type="entry name" value="DapA-like"/>
</dbReference>
<dbReference type="Proteomes" id="UP000214746">
    <property type="component" value="Unassembled WGS sequence"/>
</dbReference>
<dbReference type="NCBIfam" id="NF002958">
    <property type="entry name" value="PRK03620.1"/>
    <property type="match status" value="1"/>
</dbReference>
<name>A0A2W1N7V2_PAEXE</name>
<dbReference type="OrthoDB" id="9778880at2"/>
<dbReference type="InterPro" id="IPR017655">
    <property type="entry name" value="Dehydro-deoxyglucarate_dehyd"/>
</dbReference>
<evidence type="ECO:0000313" key="9">
    <source>
        <dbReference type="Proteomes" id="UP000214746"/>
    </source>
</evidence>
<dbReference type="NCBIfam" id="TIGR03249">
    <property type="entry name" value="KdgD"/>
    <property type="match status" value="1"/>
</dbReference>
<comment type="caution">
    <text evidence="8">The sequence shown here is derived from an EMBL/GenBank/DDBJ whole genome shotgun (WGS) entry which is preliminary data.</text>
</comment>
<dbReference type="HAMAP" id="MF_00694">
    <property type="entry name" value="KDGDH"/>
    <property type="match status" value="1"/>
</dbReference>
<evidence type="ECO:0000256" key="4">
    <source>
        <dbReference type="ARBA" id="ARBA00023239"/>
    </source>
</evidence>
<comment type="pathway">
    <text evidence="2 5">Carbohydrate acid metabolism; D-glucarate degradation; 2,5-dioxopentanoate from D-glucarate: step 2/2.</text>
</comment>
<dbReference type="PANTHER" id="PTHR12128:SF19">
    <property type="entry name" value="5-DEHYDRO-4-DEOXYGLUCARATE DEHYDRATASE 2-RELATED"/>
    <property type="match status" value="1"/>
</dbReference>
<proteinExistence type="inferred from homology"/>
<evidence type="ECO:0000313" key="8">
    <source>
        <dbReference type="EMBL" id="PZE19680.1"/>
    </source>
</evidence>
<dbReference type="Pfam" id="PF00701">
    <property type="entry name" value="DHDPS"/>
    <property type="match status" value="1"/>
</dbReference>
<keyword evidence="4 5" id="KW-0456">Lyase</keyword>
<dbReference type="GO" id="GO:0047448">
    <property type="term" value="F:5-dehydro-4-deoxyglucarate dehydratase activity"/>
    <property type="evidence" value="ECO:0007669"/>
    <property type="project" value="UniProtKB-UniRule"/>
</dbReference>
<keyword evidence="9" id="KW-1185">Reference proteome</keyword>
<comment type="similarity">
    <text evidence="3 5 6">Belongs to the DapA family.</text>
</comment>
<evidence type="ECO:0000256" key="1">
    <source>
        <dbReference type="ARBA" id="ARBA00001446"/>
    </source>
</evidence>
<evidence type="ECO:0000256" key="3">
    <source>
        <dbReference type="ARBA" id="ARBA00007592"/>
    </source>
</evidence>
<dbReference type="Gene3D" id="3.20.20.70">
    <property type="entry name" value="Aldolase class I"/>
    <property type="match status" value="1"/>
</dbReference>
<feature type="active site" description="Proton donor/acceptor" evidence="7">
    <location>
        <position position="140"/>
    </location>
</feature>
<dbReference type="GO" id="GO:0042838">
    <property type="term" value="P:D-glucarate catabolic process"/>
    <property type="evidence" value="ECO:0007669"/>
    <property type="project" value="UniProtKB-UniRule"/>
</dbReference>
<organism evidence="8 9">
    <name type="scientific">Paenibacillus xerothermodurans</name>
    <dbReference type="NCBI Taxonomy" id="1977292"/>
    <lineage>
        <taxon>Bacteria</taxon>
        <taxon>Bacillati</taxon>
        <taxon>Bacillota</taxon>
        <taxon>Bacilli</taxon>
        <taxon>Bacillales</taxon>
        <taxon>Paenibacillaceae</taxon>
        <taxon>Paenibacillus</taxon>
    </lineage>
</organism>